<dbReference type="EMBL" id="SRLO01000734">
    <property type="protein sequence ID" value="TNN47589.1"/>
    <property type="molecule type" value="Genomic_DNA"/>
</dbReference>
<proteinExistence type="predicted"/>
<dbReference type="Proteomes" id="UP000314294">
    <property type="component" value="Unassembled WGS sequence"/>
</dbReference>
<reference evidence="2 3" key="1">
    <citation type="submission" date="2019-03" db="EMBL/GenBank/DDBJ databases">
        <title>First draft genome of Liparis tanakae, snailfish: a comprehensive survey of snailfish specific genes.</title>
        <authorList>
            <person name="Kim W."/>
            <person name="Song I."/>
            <person name="Jeong J.-H."/>
            <person name="Kim D."/>
            <person name="Kim S."/>
            <person name="Ryu S."/>
            <person name="Song J.Y."/>
            <person name="Lee S.K."/>
        </authorList>
    </citation>
    <scope>NUCLEOTIDE SEQUENCE [LARGE SCALE GENOMIC DNA]</scope>
    <source>
        <tissue evidence="2">Muscle</tissue>
    </source>
</reference>
<gene>
    <name evidence="2" type="ORF">EYF80_042192</name>
</gene>
<keyword evidence="3" id="KW-1185">Reference proteome</keyword>
<protein>
    <submittedName>
        <fullName evidence="2">Uncharacterized protein</fullName>
    </submittedName>
</protein>
<evidence type="ECO:0000256" key="1">
    <source>
        <dbReference type="SAM" id="MobiDB-lite"/>
    </source>
</evidence>
<dbReference type="AlphaFoldDB" id="A0A4Z2G223"/>
<name>A0A4Z2G223_9TELE</name>
<evidence type="ECO:0000313" key="2">
    <source>
        <dbReference type="EMBL" id="TNN47589.1"/>
    </source>
</evidence>
<accession>A0A4Z2G223</accession>
<feature type="compositionally biased region" description="Pro residues" evidence="1">
    <location>
        <begin position="18"/>
        <end position="48"/>
    </location>
</feature>
<feature type="region of interest" description="Disordered" evidence="1">
    <location>
        <begin position="1"/>
        <end position="81"/>
    </location>
</feature>
<evidence type="ECO:0000313" key="3">
    <source>
        <dbReference type="Proteomes" id="UP000314294"/>
    </source>
</evidence>
<sequence>MLVLAAGRRPDKNAKPPRNTPPRLTPPRPPLTPPLIPTVSPLTPPPLPVRWTGLPSVSEQKSGVMSGINSGTNTLKPSRENREKFVEVSPFITSVFRQKEKINVRNCEDNELVQLLLA</sequence>
<comment type="caution">
    <text evidence="2">The sequence shown here is derived from an EMBL/GenBank/DDBJ whole genome shotgun (WGS) entry which is preliminary data.</text>
</comment>
<feature type="compositionally biased region" description="Polar residues" evidence="1">
    <location>
        <begin position="55"/>
        <end position="76"/>
    </location>
</feature>
<organism evidence="2 3">
    <name type="scientific">Liparis tanakae</name>
    <name type="common">Tanaka's snailfish</name>
    <dbReference type="NCBI Taxonomy" id="230148"/>
    <lineage>
        <taxon>Eukaryota</taxon>
        <taxon>Metazoa</taxon>
        <taxon>Chordata</taxon>
        <taxon>Craniata</taxon>
        <taxon>Vertebrata</taxon>
        <taxon>Euteleostomi</taxon>
        <taxon>Actinopterygii</taxon>
        <taxon>Neopterygii</taxon>
        <taxon>Teleostei</taxon>
        <taxon>Neoteleostei</taxon>
        <taxon>Acanthomorphata</taxon>
        <taxon>Eupercaria</taxon>
        <taxon>Perciformes</taxon>
        <taxon>Cottioidei</taxon>
        <taxon>Cottales</taxon>
        <taxon>Liparidae</taxon>
        <taxon>Liparis</taxon>
    </lineage>
</organism>